<keyword evidence="3" id="KW-1185">Reference proteome</keyword>
<dbReference type="InterPro" id="IPR008023">
    <property type="entry name" value="DUF748"/>
</dbReference>
<proteinExistence type="predicted"/>
<gene>
    <name evidence="2" type="ORF">ACFSNB_02565</name>
</gene>
<evidence type="ECO:0000256" key="1">
    <source>
        <dbReference type="SAM" id="MobiDB-lite"/>
    </source>
</evidence>
<dbReference type="Proteomes" id="UP001597296">
    <property type="component" value="Unassembled WGS sequence"/>
</dbReference>
<name>A0ABW5C9N4_9PROT</name>
<accession>A0ABW5C9N4</accession>
<evidence type="ECO:0000313" key="3">
    <source>
        <dbReference type="Proteomes" id="UP001597296"/>
    </source>
</evidence>
<comment type="caution">
    <text evidence="2">The sequence shown here is derived from an EMBL/GenBank/DDBJ whole genome shotgun (WGS) entry which is preliminary data.</text>
</comment>
<dbReference type="Pfam" id="PF05359">
    <property type="entry name" value="DUF748"/>
    <property type="match status" value="2"/>
</dbReference>
<feature type="region of interest" description="Disordered" evidence="1">
    <location>
        <begin position="132"/>
        <end position="151"/>
    </location>
</feature>
<dbReference type="EMBL" id="JBHUIY010000003">
    <property type="protein sequence ID" value="MFD2232682.1"/>
    <property type="molecule type" value="Genomic_DNA"/>
</dbReference>
<dbReference type="PANTHER" id="PTHR30441:SF8">
    <property type="entry name" value="DUF748 DOMAIN-CONTAINING PROTEIN"/>
    <property type="match status" value="1"/>
</dbReference>
<feature type="compositionally biased region" description="Pro residues" evidence="1">
    <location>
        <begin position="133"/>
        <end position="146"/>
    </location>
</feature>
<dbReference type="InterPro" id="IPR052894">
    <property type="entry name" value="AsmA-related"/>
</dbReference>
<dbReference type="PANTHER" id="PTHR30441">
    <property type="entry name" value="DUF748 DOMAIN-CONTAINING PROTEIN"/>
    <property type="match status" value="1"/>
</dbReference>
<protein>
    <submittedName>
        <fullName evidence="2">DUF748 domain-containing protein</fullName>
    </submittedName>
</protein>
<organism evidence="2 3">
    <name type="scientific">Phaeospirillum tilakii</name>
    <dbReference type="NCBI Taxonomy" id="741673"/>
    <lineage>
        <taxon>Bacteria</taxon>
        <taxon>Pseudomonadati</taxon>
        <taxon>Pseudomonadota</taxon>
        <taxon>Alphaproteobacteria</taxon>
        <taxon>Rhodospirillales</taxon>
        <taxon>Rhodospirillaceae</taxon>
        <taxon>Phaeospirillum</taxon>
    </lineage>
</organism>
<dbReference type="Gene3D" id="3.30.1330.60">
    <property type="entry name" value="OmpA-like domain"/>
    <property type="match status" value="1"/>
</dbReference>
<reference evidence="3" key="1">
    <citation type="journal article" date="2019" name="Int. J. Syst. Evol. Microbiol.">
        <title>The Global Catalogue of Microorganisms (GCM) 10K type strain sequencing project: providing services to taxonomists for standard genome sequencing and annotation.</title>
        <authorList>
            <consortium name="The Broad Institute Genomics Platform"/>
            <consortium name="The Broad Institute Genome Sequencing Center for Infectious Disease"/>
            <person name="Wu L."/>
            <person name="Ma J."/>
        </authorList>
    </citation>
    <scope>NUCLEOTIDE SEQUENCE [LARGE SCALE GENOMIC DNA]</scope>
    <source>
        <strain evidence="3">KCTC 15012</strain>
    </source>
</reference>
<evidence type="ECO:0000313" key="2">
    <source>
        <dbReference type="EMBL" id="MFD2232682.1"/>
    </source>
</evidence>
<dbReference type="InterPro" id="IPR036737">
    <property type="entry name" value="OmpA-like_sf"/>
</dbReference>
<sequence>MARIRLGRRGWWALGTAAGLGSLALAGWLLPDAGLRWGLIRTLRDYGMVEVSVADSALSLFDGHLVVRDVVARPPLGSALGIGDFALNFRWGPLFRRQVVIDRLALTGVTIDIQREAGSDVIVINGLPLAAGEPPPPAGQPAPAPSPARAAKTPGWGVDLTELDLTDSRLHLASGPLVADIAIKHLHVANLHSRKPDLPVSFSLDGSLNGAPVTLSGTVLPFAAEPAFTLDASASGLDLAAIAAGLAEIGLTEARGAADLAVTASGRLGADGAHVEGQGRLDIARAALAQPVTFRADRFALALGHLTWAGGQLDLDGSAEAAGLTIDLGGGTALAASKARLETPAARLVGRHLTAQGSLDTEGFAVKGSPPALTAARGHWAGDLESDRGAPFRIGGTVTLDEAKLADRAYSGQAGRVSLTGRLLTTPAGAPFPLRSDGALEAGLDRLHLTAGDISATVGQTRLSARLEPAPARSALPLTLAGPSRLELRDGRLTAGEVAASLGHGEVTAELAPVPAGAAVPVTARGKIAAERLAIGPARGHEEWLAVERIAGDELALTRDGHAGAARIRAEGLAALRRTGGNAYPWRIEARALRLDRPSHDGRTTRAEEARLDDLTLRLTRTGEGLLGFSAATAATGTDDGRPQPPPRLALGRVVVAGASRLTFHDRTLPEPLRLEVSPIDLTIERLDGTHPDHDSPFRLATAIGSASIAASGTLRPFASPPGGRIDSRISALELPPFSPYVADALGLQLRTGHFDGTLRGEAKSGALDAGLDLTLSNLAIAAPDPHAPLLQRTGLPIETVLDLLRDGEGRIKLSIPVKGRLDSPDFDFSDAVNQAIGGALSSAVMTTLKVAFPLTALISLIGEDSDGGRLTVAPLTFAPGDASLGDEQRALLDRAATLLQGRAGLHLTLCGKATLAEGPVVAARRRADDHPVLSRLQRLIGAEPPPPGELTAEDRAALQALADRRSAAAKAYLAEKAGIPPERLYSCRGEIEEGNDKAPRVDLLL</sequence>